<dbReference type="AlphaFoldDB" id="A0A139H1Q2"/>
<accession>A0A139H1Q2</accession>
<reference evidence="1 2" key="1">
    <citation type="submission" date="2015-07" db="EMBL/GenBank/DDBJ databases">
        <title>Comparative genomics of the Sigatoka disease complex on banana suggests a link between parallel evolutionary changes in Pseudocercospora fijiensis and Pseudocercospora eumusae and increased virulence on the banana host.</title>
        <authorList>
            <person name="Chang T.-C."/>
            <person name="Salvucci A."/>
            <person name="Crous P.W."/>
            <person name="Stergiopoulos I."/>
        </authorList>
    </citation>
    <scope>NUCLEOTIDE SEQUENCE [LARGE SCALE GENOMIC DNA]</scope>
    <source>
        <strain evidence="1 2">CBS 114824</strain>
    </source>
</reference>
<evidence type="ECO:0000313" key="1">
    <source>
        <dbReference type="EMBL" id="KXS96308.1"/>
    </source>
</evidence>
<proteinExistence type="predicted"/>
<gene>
    <name evidence="1" type="ORF">AC578_7483</name>
</gene>
<sequence length="241" mass="27543">MAGNASTRVFGINELLEQILLELADALPSHVTATSGHTIPQPAYQLFVLQRTNVAFRDTIRHSKVMQRRMFLDLSGPISDARVKSDQRGRDLSQHENVSNWGPLLWMADWMKLHQGHWGMLEGQEIHYEVLRLRKMYRMHPVYSPKALKPEFQRSYAAAEASWRRIPVATTAKPRELMIKYVLTTGKGHVWRAFKPAPNATLGDVYDELVDTLGWSDEKCIKASNRRDSDEVSTADLFRGL</sequence>
<protein>
    <submittedName>
        <fullName evidence="1">Uncharacterized protein</fullName>
    </submittedName>
</protein>
<dbReference type="EMBL" id="LFZN01000179">
    <property type="protein sequence ID" value="KXS96308.1"/>
    <property type="molecule type" value="Genomic_DNA"/>
</dbReference>
<evidence type="ECO:0000313" key="2">
    <source>
        <dbReference type="Proteomes" id="UP000070133"/>
    </source>
</evidence>
<dbReference type="OrthoDB" id="10396763at2759"/>
<keyword evidence="2" id="KW-1185">Reference proteome</keyword>
<dbReference type="Proteomes" id="UP000070133">
    <property type="component" value="Unassembled WGS sequence"/>
</dbReference>
<name>A0A139H1Q2_9PEZI</name>
<comment type="caution">
    <text evidence="1">The sequence shown here is derived from an EMBL/GenBank/DDBJ whole genome shotgun (WGS) entry which is preliminary data.</text>
</comment>
<organism evidence="1 2">
    <name type="scientific">Pseudocercospora eumusae</name>
    <dbReference type="NCBI Taxonomy" id="321146"/>
    <lineage>
        <taxon>Eukaryota</taxon>
        <taxon>Fungi</taxon>
        <taxon>Dikarya</taxon>
        <taxon>Ascomycota</taxon>
        <taxon>Pezizomycotina</taxon>
        <taxon>Dothideomycetes</taxon>
        <taxon>Dothideomycetidae</taxon>
        <taxon>Mycosphaerellales</taxon>
        <taxon>Mycosphaerellaceae</taxon>
        <taxon>Pseudocercospora</taxon>
    </lineage>
</organism>